<gene>
    <name evidence="4" type="ORF">BLNAU_15569</name>
</gene>
<evidence type="ECO:0000256" key="2">
    <source>
        <dbReference type="SAM" id="SignalP"/>
    </source>
</evidence>
<dbReference type="SUPFAM" id="SSF54001">
    <property type="entry name" value="Cysteine proteinases"/>
    <property type="match status" value="1"/>
</dbReference>
<dbReference type="Pfam" id="PF00112">
    <property type="entry name" value="Peptidase_C1"/>
    <property type="match status" value="1"/>
</dbReference>
<feature type="domain" description="Peptidase C1A papain C-terminal" evidence="3">
    <location>
        <begin position="73"/>
        <end position="288"/>
    </location>
</feature>
<dbReference type="SMART" id="SM00645">
    <property type="entry name" value="Pept_C1"/>
    <property type="match status" value="1"/>
</dbReference>
<dbReference type="EC" id="3.4.22.1" evidence="4"/>
<accession>A0ABQ9XGR0</accession>
<name>A0ABQ9XGR0_9EUKA</name>
<dbReference type="InterPro" id="IPR038765">
    <property type="entry name" value="Papain-like_cys_pep_sf"/>
</dbReference>
<feature type="signal peptide" evidence="2">
    <location>
        <begin position="1"/>
        <end position="18"/>
    </location>
</feature>
<keyword evidence="2" id="KW-0732">Signal</keyword>
<dbReference type="InterPro" id="IPR013128">
    <property type="entry name" value="Peptidase_C1A"/>
</dbReference>
<evidence type="ECO:0000313" key="5">
    <source>
        <dbReference type="Proteomes" id="UP001281761"/>
    </source>
</evidence>
<dbReference type="Proteomes" id="UP001281761">
    <property type="component" value="Unassembled WGS sequence"/>
</dbReference>
<comment type="similarity">
    <text evidence="1">Belongs to the peptidase C1 family.</text>
</comment>
<evidence type="ECO:0000256" key="1">
    <source>
        <dbReference type="ARBA" id="ARBA00008455"/>
    </source>
</evidence>
<proteinExistence type="inferred from homology"/>
<dbReference type="EMBL" id="JARBJD010000155">
    <property type="protein sequence ID" value="KAK2949481.1"/>
    <property type="molecule type" value="Genomic_DNA"/>
</dbReference>
<reference evidence="4 5" key="1">
    <citation type="journal article" date="2022" name="bioRxiv">
        <title>Genomics of Preaxostyla Flagellates Illuminates Evolutionary Transitions and the Path Towards Mitochondrial Loss.</title>
        <authorList>
            <person name="Novak L.V.F."/>
            <person name="Treitli S.C."/>
            <person name="Pyrih J."/>
            <person name="Halakuc P."/>
            <person name="Pipaliya S.V."/>
            <person name="Vacek V."/>
            <person name="Brzon O."/>
            <person name="Soukal P."/>
            <person name="Eme L."/>
            <person name="Dacks J.B."/>
            <person name="Karnkowska A."/>
            <person name="Elias M."/>
            <person name="Hampl V."/>
        </authorList>
    </citation>
    <scope>NUCLEOTIDE SEQUENCE [LARGE SCALE GENOMIC DNA]</scope>
    <source>
        <strain evidence="4">NAU3</strain>
        <tissue evidence="4">Gut</tissue>
    </source>
</reference>
<protein>
    <submittedName>
        <fullName evidence="4">Cathepsin B</fullName>
        <ecNumber evidence="4">3.4.22.1</ecNumber>
    </submittedName>
</protein>
<keyword evidence="4" id="KW-0378">Hydrolase</keyword>
<feature type="chain" id="PRO_5045831748" evidence="2">
    <location>
        <begin position="19"/>
        <end position="291"/>
    </location>
</feature>
<evidence type="ECO:0000259" key="3">
    <source>
        <dbReference type="SMART" id="SM00645"/>
    </source>
</evidence>
<dbReference type="GO" id="GO:0004197">
    <property type="term" value="F:cysteine-type endopeptidase activity"/>
    <property type="evidence" value="ECO:0007669"/>
    <property type="project" value="UniProtKB-EC"/>
</dbReference>
<dbReference type="InterPro" id="IPR000668">
    <property type="entry name" value="Peptidase_C1A_C"/>
</dbReference>
<organism evidence="4 5">
    <name type="scientific">Blattamonas nauphoetae</name>
    <dbReference type="NCBI Taxonomy" id="2049346"/>
    <lineage>
        <taxon>Eukaryota</taxon>
        <taxon>Metamonada</taxon>
        <taxon>Preaxostyla</taxon>
        <taxon>Oxymonadida</taxon>
        <taxon>Blattamonas</taxon>
    </lineage>
</organism>
<evidence type="ECO:0000313" key="4">
    <source>
        <dbReference type="EMBL" id="KAK2949481.1"/>
    </source>
</evidence>
<dbReference type="Gene3D" id="3.90.70.10">
    <property type="entry name" value="Cysteine proteinases"/>
    <property type="match status" value="1"/>
</dbReference>
<comment type="caution">
    <text evidence="4">The sequence shown here is derived from an EMBL/GenBank/DDBJ whole genome shotgun (WGS) entry which is preliminary data.</text>
</comment>
<sequence length="291" mass="32765">MFILTLTLFLCPFHASYSTIIDLINSDKKSSWKAGHNHLTSQNISTIRRSLDQDMIPLLSHPRNHSLIPARSSSTPFDSRERWPNLIHSPKDQGSCNTAWAFGATLSLSDRMSIKGCTDELLSPQDIISCEEHNVGCKGASPLNAWTYLMKNGATMESCIPYASENGTVPFCQKKCIDGKKQKRVFPQSFSRLTADRAEIDVKQYGPLEIWFLVYEDLVTYKEGIYEHKTGEMLGAQAGRLIGWGSKGRKQYWIVANNWGEEWGEQGYFKILRGHDHCGIESVLISGKPKC</sequence>
<keyword evidence="5" id="KW-1185">Reference proteome</keyword>
<dbReference type="PANTHER" id="PTHR12411">
    <property type="entry name" value="CYSTEINE PROTEASE FAMILY C1-RELATED"/>
    <property type="match status" value="1"/>
</dbReference>